<comment type="caution">
    <text evidence="1">The sequence shown here is derived from an EMBL/GenBank/DDBJ whole genome shotgun (WGS) entry which is preliminary data.</text>
</comment>
<proteinExistence type="predicted"/>
<dbReference type="Gene3D" id="1.10.3680.10">
    <property type="entry name" value="TerB-like"/>
    <property type="match status" value="1"/>
</dbReference>
<accession>A0ABT3CWM4</accession>
<dbReference type="InterPro" id="IPR029024">
    <property type="entry name" value="TerB-like"/>
</dbReference>
<dbReference type="SUPFAM" id="SSF158682">
    <property type="entry name" value="TerB-like"/>
    <property type="match status" value="1"/>
</dbReference>
<protein>
    <submittedName>
        <fullName evidence="1">TerB family tellurite resistance protein</fullName>
    </submittedName>
</protein>
<evidence type="ECO:0000313" key="1">
    <source>
        <dbReference type="EMBL" id="MCV9387934.1"/>
    </source>
</evidence>
<dbReference type="EMBL" id="JAOYOD010000001">
    <property type="protein sequence ID" value="MCV9387934.1"/>
    <property type="molecule type" value="Genomic_DNA"/>
</dbReference>
<dbReference type="RefSeq" id="WP_264138755.1">
    <property type="nucleotide sequence ID" value="NZ_JAOYOD010000001.1"/>
</dbReference>
<gene>
    <name evidence="1" type="ORF">N7U62_14725</name>
</gene>
<name>A0ABT3CWM4_9BACT</name>
<dbReference type="Proteomes" id="UP001300692">
    <property type="component" value="Unassembled WGS sequence"/>
</dbReference>
<evidence type="ECO:0000313" key="2">
    <source>
        <dbReference type="Proteomes" id="UP001300692"/>
    </source>
</evidence>
<reference evidence="1 2" key="1">
    <citation type="submission" date="2022-10" db="EMBL/GenBank/DDBJ databases">
        <title>Comparative genomics and taxonomic characterization of three novel marine species of genus Reichenbachiella exhibiting antioxidant and polysaccharide degradation activities.</title>
        <authorList>
            <person name="Muhammad N."/>
            <person name="Lee Y.-J."/>
            <person name="Ko J."/>
            <person name="Kim S.-G."/>
        </authorList>
    </citation>
    <scope>NUCLEOTIDE SEQUENCE [LARGE SCALE GENOMIC DNA]</scope>
    <source>
        <strain evidence="1 2">ABR2-5</strain>
    </source>
</reference>
<keyword evidence="2" id="KW-1185">Reference proteome</keyword>
<organism evidence="1 2">
    <name type="scientific">Reichenbachiella ulvae</name>
    <dbReference type="NCBI Taxonomy" id="2980104"/>
    <lineage>
        <taxon>Bacteria</taxon>
        <taxon>Pseudomonadati</taxon>
        <taxon>Bacteroidota</taxon>
        <taxon>Cytophagia</taxon>
        <taxon>Cytophagales</taxon>
        <taxon>Reichenbachiellaceae</taxon>
        <taxon>Reichenbachiella</taxon>
    </lineage>
</organism>
<sequence length="132" mass="14882">MMNIKSQLSMLIGLANIDNDFADDEKDMILMVGKANGVNEEEIEELLKNPVPLPELGTISDDEKFEYLFNVVQLMKIDKEVFLSEVKYCEDVAVKLGFKKAVIAELSSKIYSNPAITSNKESLKKAVMKYQN</sequence>